<gene>
    <name evidence="3" type="ORF">DNJ96_08625</name>
</gene>
<reference evidence="3 4" key="1">
    <citation type="submission" date="2018-06" db="EMBL/GenBank/DDBJ databases">
        <title>Three novel Pseudomonas species isolated from symptomatic oak.</title>
        <authorList>
            <person name="Bueno-Gonzalez V."/>
            <person name="Brady C."/>
        </authorList>
    </citation>
    <scope>NUCLEOTIDE SEQUENCE [LARGE SCALE GENOMIC DNA]</scope>
    <source>
        <strain evidence="3 4">P17C</strain>
    </source>
</reference>
<dbReference type="EMBL" id="QJUP01000009">
    <property type="protein sequence ID" value="TBU97353.1"/>
    <property type="molecule type" value="Genomic_DNA"/>
</dbReference>
<dbReference type="AlphaFoldDB" id="A0A4Q9R9Z5"/>
<dbReference type="Gene3D" id="2.60.120.1440">
    <property type="match status" value="1"/>
</dbReference>
<feature type="domain" description="FecR N-terminal" evidence="2">
    <location>
        <begin position="26"/>
        <end position="66"/>
    </location>
</feature>
<accession>A0A4Q9R9Z5</accession>
<dbReference type="PANTHER" id="PTHR30273">
    <property type="entry name" value="PERIPLASMIC SIGNAL SENSOR AND SIGMA FACTOR ACTIVATOR FECR-RELATED"/>
    <property type="match status" value="1"/>
</dbReference>
<evidence type="ECO:0000313" key="3">
    <source>
        <dbReference type="EMBL" id="TBU97353.1"/>
    </source>
</evidence>
<dbReference type="OrthoDB" id="8641865at2"/>
<proteinExistence type="predicted"/>
<evidence type="ECO:0000259" key="1">
    <source>
        <dbReference type="Pfam" id="PF04773"/>
    </source>
</evidence>
<dbReference type="Pfam" id="PF04773">
    <property type="entry name" value="FecR"/>
    <property type="match status" value="1"/>
</dbReference>
<evidence type="ECO:0000259" key="2">
    <source>
        <dbReference type="Pfam" id="PF16220"/>
    </source>
</evidence>
<evidence type="ECO:0008006" key="5">
    <source>
        <dbReference type="Google" id="ProtNLM"/>
    </source>
</evidence>
<protein>
    <recommendedName>
        <fullName evidence="5">FecR family protein</fullName>
    </recommendedName>
</protein>
<comment type="caution">
    <text evidence="3">The sequence shown here is derived from an EMBL/GenBank/DDBJ whole genome shotgun (WGS) entry which is preliminary data.</text>
</comment>
<dbReference type="PANTHER" id="PTHR30273:SF2">
    <property type="entry name" value="PROTEIN FECR"/>
    <property type="match status" value="1"/>
</dbReference>
<dbReference type="InterPro" id="IPR032623">
    <property type="entry name" value="FecR_N"/>
</dbReference>
<dbReference type="PIRSF" id="PIRSF018266">
    <property type="entry name" value="FecR"/>
    <property type="match status" value="1"/>
</dbReference>
<sequence length="347" mass="38886">MRVTAVLPFMAEKREWPMSDEHIHLQAAEWAMRQNMEALGEHDFHALEQWLQADPRHADALAEAEMVWALAAELPVAAPRTTTAQRREAPRRAAWRPRRRAHWGAVAASLLAMTLGFFASEELPPMLAEHRTASGEIRTIQLDDGSTIHLGSHTALDVAYDRDTRRVRLLRGEALFEPAPINTGEPRPFVVENADGRSEALGTRFLVRDEGSAGTWVGILEHRVAVSLGEQREELEQGQAARYSRTSGIQRLDDDPRMAADWSRGVLEFRQEPLAHALERIAVFRPGLLKLLEGEQADTPVSGLLHLDNLENGLDRLATQHGLKVMRLPGLTLLMQQDSPRPGHERE</sequence>
<dbReference type="Proteomes" id="UP000292639">
    <property type="component" value="Unassembled WGS sequence"/>
</dbReference>
<organism evidence="3 4">
    <name type="scientific">Stutzerimonas kirkiae</name>
    <dbReference type="NCBI Taxonomy" id="2211392"/>
    <lineage>
        <taxon>Bacteria</taxon>
        <taxon>Pseudomonadati</taxon>
        <taxon>Pseudomonadota</taxon>
        <taxon>Gammaproteobacteria</taxon>
        <taxon>Pseudomonadales</taxon>
        <taxon>Pseudomonadaceae</taxon>
        <taxon>Stutzerimonas</taxon>
    </lineage>
</organism>
<keyword evidence="4" id="KW-1185">Reference proteome</keyword>
<dbReference type="GO" id="GO:0016989">
    <property type="term" value="F:sigma factor antagonist activity"/>
    <property type="evidence" value="ECO:0007669"/>
    <property type="project" value="TreeGrafter"/>
</dbReference>
<feature type="domain" description="FecR protein" evidence="1">
    <location>
        <begin position="129"/>
        <end position="220"/>
    </location>
</feature>
<name>A0A4Q9R9Z5_9GAMM</name>
<dbReference type="Pfam" id="PF16220">
    <property type="entry name" value="DUF4880"/>
    <property type="match status" value="1"/>
</dbReference>
<evidence type="ECO:0000313" key="4">
    <source>
        <dbReference type="Proteomes" id="UP000292639"/>
    </source>
</evidence>
<dbReference type="InterPro" id="IPR006860">
    <property type="entry name" value="FecR"/>
</dbReference>
<dbReference type="InterPro" id="IPR012373">
    <property type="entry name" value="Ferrdict_sens_TM"/>
</dbReference>